<dbReference type="Pfam" id="PF00493">
    <property type="entry name" value="MCM"/>
    <property type="match status" value="1"/>
</dbReference>
<feature type="domain" description="MCM C-terminal AAA(+) ATPase" evidence="7">
    <location>
        <begin position="434"/>
        <end position="640"/>
    </location>
</feature>
<dbReference type="GO" id="GO:0042555">
    <property type="term" value="C:MCM complex"/>
    <property type="evidence" value="ECO:0007669"/>
    <property type="project" value="TreeGrafter"/>
</dbReference>
<dbReference type="Pfam" id="PF17855">
    <property type="entry name" value="MCM_lid"/>
    <property type="match status" value="1"/>
</dbReference>
<organism evidence="8 9">
    <name type="scientific">Chaetoceros tenuissimus</name>
    <dbReference type="NCBI Taxonomy" id="426638"/>
    <lineage>
        <taxon>Eukaryota</taxon>
        <taxon>Sar</taxon>
        <taxon>Stramenopiles</taxon>
        <taxon>Ochrophyta</taxon>
        <taxon>Bacillariophyta</taxon>
        <taxon>Coscinodiscophyceae</taxon>
        <taxon>Chaetocerotophycidae</taxon>
        <taxon>Chaetocerotales</taxon>
        <taxon>Chaetocerotaceae</taxon>
        <taxon>Chaetoceros</taxon>
    </lineage>
</organism>
<protein>
    <recommendedName>
        <fullName evidence="1">DNA helicase</fullName>
        <ecNumber evidence="1">3.6.4.12</ecNumber>
    </recommendedName>
</protein>
<proteinExistence type="inferred from homology"/>
<dbReference type="GO" id="GO:0005634">
    <property type="term" value="C:nucleus"/>
    <property type="evidence" value="ECO:0007669"/>
    <property type="project" value="TreeGrafter"/>
</dbReference>
<evidence type="ECO:0000256" key="5">
    <source>
        <dbReference type="RuleBase" id="RU004070"/>
    </source>
</evidence>
<evidence type="ECO:0000256" key="4">
    <source>
        <dbReference type="ARBA" id="ARBA00023125"/>
    </source>
</evidence>
<gene>
    <name evidence="8" type="ORF">CTEN210_16407</name>
</gene>
<dbReference type="FunFam" id="3.40.50.300:FF:000826">
    <property type="entry name" value="Replicative DNA helicase Mcm"/>
    <property type="match status" value="1"/>
</dbReference>
<dbReference type="GO" id="GO:0003697">
    <property type="term" value="F:single-stranded DNA binding"/>
    <property type="evidence" value="ECO:0007669"/>
    <property type="project" value="TreeGrafter"/>
</dbReference>
<dbReference type="GO" id="GO:0006271">
    <property type="term" value="P:DNA strand elongation involved in DNA replication"/>
    <property type="evidence" value="ECO:0007669"/>
    <property type="project" value="TreeGrafter"/>
</dbReference>
<dbReference type="Pfam" id="PF17207">
    <property type="entry name" value="MCM_OB"/>
    <property type="match status" value="1"/>
</dbReference>
<dbReference type="SMART" id="SM00382">
    <property type="entry name" value="AAA"/>
    <property type="match status" value="1"/>
</dbReference>
<sequence length="863" mass="96990">MAEAPVEAAAGIYPNYEDDKVIFEQFIKKHEILSFHRDEYDNEALVEPTANHNTTQDIYRINCYKAILQRIRNRHFSNSEDRIFILEVPLQEIQKWDPIQGAPLVERAMNNTHRYAQLFAQVLDAHIASLEITNHESHQHLDSIDILHEQRLQQQERRRQQEQLLQNENEQEGNLAAENAMRTQGVTDEFPPVLMRRYELRILPVGRDGTMAPFDKMYKGQTGFMDQLETSNKMLQGASLRHVRSHNMGKLVTIKGMIVRASDVKPCCVVATYTCDNCGGEIYQVVQNKREFKPMRICPSAVCRRQGSVKDTMHLQTRGSKFEKFQELKIQELPSQVPMGHVPRSMSVHCRGEMTRLATPGDVVTIDGIFLPQRIAEAGYRALKAGLISTTFLEAQNIVLHKKSYDDSIVDSLSEEAKTKLDEEIMNIATGEDPIGQLSASIAPEIYGHEDIKRALLLQLVSGCTRRLPDGMRIRGDINICLMGDPGVAKSQLLKHVASIAPRGVYTTGKGSSGVGLTAAITKDLATGEMALEGGALVLADQGICAIDEFDKMDESDRTAIHEVMEQQTVSVAKAGIVATLNARAAVLAAANPLYGRYNRKKSLSENVNLPNSLLSRFDLMFLILDIADVDKDMALARHVTFVHQNEGLESQKKDNDDDSDDEDMQDENNEEENSKKTLPPEIVREYISRARKYQPVVQPDVAPYIVEAYVGLRMQGAPGVNHNRNRRQTNAQNGDQTAMTARQLLSILRLSQALARLRFSDYVAREDVDEAIRLTHMSKASLEDNDGDSNDARKTDITSRIWAILKDYATASRAKRVEVKLCEAMVLRKGFTSQQLQTCLEEYQNLDVIMLNSTGTHIDFLQ</sequence>
<evidence type="ECO:0000256" key="1">
    <source>
        <dbReference type="ARBA" id="ARBA00012551"/>
    </source>
</evidence>
<dbReference type="Proteomes" id="UP001054902">
    <property type="component" value="Unassembled WGS sequence"/>
</dbReference>
<keyword evidence="2 5" id="KW-0547">Nucleotide-binding</keyword>
<dbReference type="PANTHER" id="PTHR11630:SF26">
    <property type="entry name" value="DNA REPLICATION LICENSING FACTOR MCM7"/>
    <property type="match status" value="1"/>
</dbReference>
<dbReference type="SUPFAM" id="SSF52540">
    <property type="entry name" value="P-loop containing nucleoside triphosphate hydrolases"/>
    <property type="match status" value="1"/>
</dbReference>
<dbReference type="InterPro" id="IPR001208">
    <property type="entry name" value="MCM_dom"/>
</dbReference>
<dbReference type="InterPro" id="IPR027417">
    <property type="entry name" value="P-loop_NTPase"/>
</dbReference>
<dbReference type="Gene3D" id="3.40.50.300">
    <property type="entry name" value="P-loop containing nucleotide triphosphate hydrolases"/>
    <property type="match status" value="1"/>
</dbReference>
<dbReference type="EMBL" id="BLLK01000069">
    <property type="protein sequence ID" value="GFH59931.1"/>
    <property type="molecule type" value="Genomic_DNA"/>
</dbReference>
<keyword evidence="9" id="KW-1185">Reference proteome</keyword>
<dbReference type="Gene3D" id="2.40.50.140">
    <property type="entry name" value="Nucleic acid-binding proteins"/>
    <property type="match status" value="1"/>
</dbReference>
<comment type="similarity">
    <text evidence="5">Belongs to the MCM family.</text>
</comment>
<reference evidence="8 9" key="1">
    <citation type="journal article" date="2021" name="Sci. Rep.">
        <title>The genome of the diatom Chaetoceros tenuissimus carries an ancient integrated fragment of an extant virus.</title>
        <authorList>
            <person name="Hongo Y."/>
            <person name="Kimura K."/>
            <person name="Takaki Y."/>
            <person name="Yoshida Y."/>
            <person name="Baba S."/>
            <person name="Kobayashi G."/>
            <person name="Nagasaki K."/>
            <person name="Hano T."/>
            <person name="Tomaru Y."/>
        </authorList>
    </citation>
    <scope>NUCLEOTIDE SEQUENCE [LARGE SCALE GENOMIC DNA]</scope>
    <source>
        <strain evidence="8 9">NIES-3715</strain>
    </source>
</reference>
<evidence type="ECO:0000313" key="8">
    <source>
        <dbReference type="EMBL" id="GFH59931.1"/>
    </source>
</evidence>
<dbReference type="InterPro" id="IPR003593">
    <property type="entry name" value="AAA+_ATPase"/>
</dbReference>
<evidence type="ECO:0000256" key="3">
    <source>
        <dbReference type="ARBA" id="ARBA00022840"/>
    </source>
</evidence>
<dbReference type="Pfam" id="PF24901">
    <property type="entry name" value="WHD_MCM7"/>
    <property type="match status" value="1"/>
</dbReference>
<dbReference type="PROSITE" id="PS00847">
    <property type="entry name" value="MCM_1"/>
    <property type="match status" value="1"/>
</dbReference>
<evidence type="ECO:0000259" key="7">
    <source>
        <dbReference type="PROSITE" id="PS50051"/>
    </source>
</evidence>
<name>A0AAD3DAZ6_9STRA</name>
<dbReference type="PROSITE" id="PS50051">
    <property type="entry name" value="MCM_2"/>
    <property type="match status" value="1"/>
</dbReference>
<feature type="region of interest" description="Disordered" evidence="6">
    <location>
        <begin position="648"/>
        <end position="681"/>
    </location>
</feature>
<dbReference type="GO" id="GO:0006270">
    <property type="term" value="P:DNA replication initiation"/>
    <property type="evidence" value="ECO:0007669"/>
    <property type="project" value="TreeGrafter"/>
</dbReference>
<feature type="compositionally biased region" description="Acidic residues" evidence="6">
    <location>
        <begin position="657"/>
        <end position="672"/>
    </location>
</feature>
<keyword evidence="3 5" id="KW-0067">ATP-binding</keyword>
<dbReference type="PANTHER" id="PTHR11630">
    <property type="entry name" value="DNA REPLICATION LICENSING FACTOR MCM FAMILY MEMBER"/>
    <property type="match status" value="1"/>
</dbReference>
<dbReference type="Gene3D" id="2.20.28.10">
    <property type="match status" value="1"/>
</dbReference>
<dbReference type="SUPFAM" id="SSF50249">
    <property type="entry name" value="Nucleic acid-binding proteins"/>
    <property type="match status" value="1"/>
</dbReference>
<dbReference type="InterPro" id="IPR041562">
    <property type="entry name" value="MCM_lid"/>
</dbReference>
<dbReference type="InterPro" id="IPR018525">
    <property type="entry name" value="MCM_CS"/>
</dbReference>
<dbReference type="SMART" id="SM00350">
    <property type="entry name" value="MCM"/>
    <property type="match status" value="1"/>
</dbReference>
<evidence type="ECO:0000256" key="6">
    <source>
        <dbReference type="SAM" id="MobiDB-lite"/>
    </source>
</evidence>
<dbReference type="InterPro" id="IPR033762">
    <property type="entry name" value="MCM_OB"/>
</dbReference>
<dbReference type="AlphaFoldDB" id="A0AAD3DAZ6"/>
<dbReference type="InterPro" id="IPR012340">
    <property type="entry name" value="NA-bd_OB-fold"/>
</dbReference>
<evidence type="ECO:0000313" key="9">
    <source>
        <dbReference type="Proteomes" id="UP001054902"/>
    </source>
</evidence>
<comment type="caution">
    <text evidence="8">The sequence shown here is derived from an EMBL/GenBank/DDBJ whole genome shotgun (WGS) entry which is preliminary data.</text>
</comment>
<dbReference type="GO" id="GO:0005524">
    <property type="term" value="F:ATP binding"/>
    <property type="evidence" value="ECO:0007669"/>
    <property type="project" value="UniProtKB-KW"/>
</dbReference>
<accession>A0AAD3DAZ6</accession>
<dbReference type="EC" id="3.6.4.12" evidence="1"/>
<dbReference type="GO" id="GO:0017116">
    <property type="term" value="F:single-stranded DNA helicase activity"/>
    <property type="evidence" value="ECO:0007669"/>
    <property type="project" value="TreeGrafter"/>
</dbReference>
<keyword evidence="4 5" id="KW-0238">DNA-binding</keyword>
<dbReference type="GO" id="GO:0000727">
    <property type="term" value="P:double-strand break repair via break-induced replication"/>
    <property type="evidence" value="ECO:0007669"/>
    <property type="project" value="TreeGrafter"/>
</dbReference>
<dbReference type="PRINTS" id="PR01657">
    <property type="entry name" value="MCMFAMILY"/>
</dbReference>
<dbReference type="InterPro" id="IPR031327">
    <property type="entry name" value="MCM"/>
</dbReference>
<evidence type="ECO:0000256" key="2">
    <source>
        <dbReference type="ARBA" id="ARBA00022741"/>
    </source>
</evidence>